<evidence type="ECO:0000256" key="2">
    <source>
        <dbReference type="ARBA" id="ARBA00022692"/>
    </source>
</evidence>
<comment type="subcellular location">
    <subcellularLocation>
        <location evidence="1">Membrane</location>
        <topology evidence="1">Multi-pass membrane protein</topology>
    </subcellularLocation>
</comment>
<proteinExistence type="inferred from homology"/>
<feature type="compositionally biased region" description="Polar residues" evidence="6">
    <location>
        <begin position="306"/>
        <end position="341"/>
    </location>
</feature>
<comment type="caution">
    <text evidence="10">The sequence shown here is derived from an EMBL/GenBank/DDBJ whole genome shotgun (WGS) entry which is preliminary data.</text>
</comment>
<dbReference type="PANTHER" id="PTHR33048:SF143">
    <property type="entry name" value="EXTRACELLULAR MEMBRANE PROTEIN CFEM DOMAIN-CONTAINING PROTEIN-RELATED"/>
    <property type="match status" value="1"/>
</dbReference>
<feature type="domain" description="Rhodopsin" evidence="9">
    <location>
        <begin position="107"/>
        <end position="252"/>
    </location>
</feature>
<keyword evidence="8" id="KW-0732">Signal</keyword>
<keyword evidence="11" id="KW-1185">Reference proteome</keyword>
<dbReference type="InterPro" id="IPR052337">
    <property type="entry name" value="SAT4-like"/>
</dbReference>
<evidence type="ECO:0000256" key="7">
    <source>
        <dbReference type="SAM" id="Phobius"/>
    </source>
</evidence>
<feature type="region of interest" description="Disordered" evidence="6">
    <location>
        <begin position="261"/>
        <end position="285"/>
    </location>
</feature>
<feature type="signal peptide" evidence="8">
    <location>
        <begin position="1"/>
        <end position="21"/>
    </location>
</feature>
<dbReference type="EMBL" id="MAVT02001675">
    <property type="protein sequence ID" value="POS70340.1"/>
    <property type="molecule type" value="Genomic_DNA"/>
</dbReference>
<feature type="transmembrane region" description="Helical" evidence="7">
    <location>
        <begin position="188"/>
        <end position="208"/>
    </location>
</feature>
<gene>
    <name evidence="10" type="ORF">DHEL01_v211267</name>
</gene>
<dbReference type="InParanoid" id="A0A2P5HJB8"/>
<evidence type="ECO:0000256" key="6">
    <source>
        <dbReference type="SAM" id="MobiDB-lite"/>
    </source>
</evidence>
<protein>
    <recommendedName>
        <fullName evidence="9">Rhodopsin domain-containing protein</fullName>
    </recommendedName>
</protein>
<dbReference type="Pfam" id="PF20684">
    <property type="entry name" value="Fung_rhodopsin"/>
    <property type="match status" value="1"/>
</dbReference>
<keyword evidence="4 7" id="KW-0472">Membrane</keyword>
<evidence type="ECO:0000313" key="11">
    <source>
        <dbReference type="Proteomes" id="UP000094444"/>
    </source>
</evidence>
<evidence type="ECO:0000256" key="4">
    <source>
        <dbReference type="ARBA" id="ARBA00023136"/>
    </source>
</evidence>
<dbReference type="GO" id="GO:0016020">
    <property type="term" value="C:membrane"/>
    <property type="evidence" value="ECO:0007669"/>
    <property type="project" value="UniProtKB-SubCell"/>
</dbReference>
<dbReference type="InterPro" id="IPR049326">
    <property type="entry name" value="Rhodopsin_dom_fungi"/>
</dbReference>
<dbReference type="OrthoDB" id="2496787at2759"/>
<evidence type="ECO:0000259" key="9">
    <source>
        <dbReference type="Pfam" id="PF20684"/>
    </source>
</evidence>
<feature type="transmembrane region" description="Helical" evidence="7">
    <location>
        <begin position="99"/>
        <end position="127"/>
    </location>
</feature>
<feature type="region of interest" description="Disordered" evidence="6">
    <location>
        <begin position="301"/>
        <end position="353"/>
    </location>
</feature>
<feature type="chain" id="PRO_5015135271" description="Rhodopsin domain-containing protein" evidence="8">
    <location>
        <begin position="22"/>
        <end position="353"/>
    </location>
</feature>
<reference evidence="10" key="1">
    <citation type="submission" date="2017-09" db="EMBL/GenBank/DDBJ databases">
        <title>Polyketide synthases of a Diaporthe helianthi virulent isolate.</title>
        <authorList>
            <person name="Baroncelli R."/>
        </authorList>
    </citation>
    <scope>NUCLEOTIDE SEQUENCE [LARGE SCALE GENOMIC DNA]</scope>
    <source>
        <strain evidence="10">7/96</strain>
    </source>
</reference>
<dbReference type="PANTHER" id="PTHR33048">
    <property type="entry name" value="PTH11-LIKE INTEGRAL MEMBRANE PROTEIN (AFU_ORTHOLOGUE AFUA_5G11245)"/>
    <property type="match status" value="1"/>
</dbReference>
<keyword evidence="3 7" id="KW-1133">Transmembrane helix</keyword>
<sequence length="353" mass="39076">MLVFRLIAILNGACLLGLSVAQVLPPQCGFKCTSLALQQPVYSQKTLPELCDDPGFGQLVSGCVQQECTVVESLSTAFFIVRMVVKYLRFSKWGADDNWVIASFVLLVLFMVLTQLMGVLYFTLVLVQRQPIWLSWEGWKDKEPRGVILDLNDLGLAHGGTNVALDVWMLVVPFTQLYKLKQPLHKKLSIFAMFSVGVFLTIAAAIRINSLVQFATTTNVTNDITDTIMWSCIEVCVGVSVACMPHARQLVREASKKLKRAAPPDVSMERPGRLHYRPPRTDGASLLEPETAVGCTMSEPEHKSWYDSTTHDGYTTTRCTSDRQPSSFASQATTRVGSIGQTLDEATPRRLPG</sequence>
<evidence type="ECO:0000256" key="3">
    <source>
        <dbReference type="ARBA" id="ARBA00022989"/>
    </source>
</evidence>
<evidence type="ECO:0000256" key="1">
    <source>
        <dbReference type="ARBA" id="ARBA00004141"/>
    </source>
</evidence>
<evidence type="ECO:0000313" key="10">
    <source>
        <dbReference type="EMBL" id="POS70340.1"/>
    </source>
</evidence>
<evidence type="ECO:0000256" key="8">
    <source>
        <dbReference type="SAM" id="SignalP"/>
    </source>
</evidence>
<dbReference type="Proteomes" id="UP000094444">
    <property type="component" value="Unassembled WGS sequence"/>
</dbReference>
<organism evidence="10 11">
    <name type="scientific">Diaporthe helianthi</name>
    <dbReference type="NCBI Taxonomy" id="158607"/>
    <lineage>
        <taxon>Eukaryota</taxon>
        <taxon>Fungi</taxon>
        <taxon>Dikarya</taxon>
        <taxon>Ascomycota</taxon>
        <taxon>Pezizomycotina</taxon>
        <taxon>Sordariomycetes</taxon>
        <taxon>Sordariomycetidae</taxon>
        <taxon>Diaporthales</taxon>
        <taxon>Diaporthaceae</taxon>
        <taxon>Diaporthe</taxon>
    </lineage>
</organism>
<name>A0A2P5HJB8_DIAHE</name>
<keyword evidence="2 7" id="KW-0812">Transmembrane</keyword>
<dbReference type="AlphaFoldDB" id="A0A2P5HJB8"/>
<accession>A0A2P5HJB8</accession>
<comment type="similarity">
    <text evidence="5">Belongs to the SAT4 family.</text>
</comment>
<evidence type="ECO:0000256" key="5">
    <source>
        <dbReference type="ARBA" id="ARBA00038359"/>
    </source>
</evidence>